<dbReference type="GO" id="GO:0005634">
    <property type="term" value="C:nucleus"/>
    <property type="evidence" value="ECO:0007669"/>
    <property type="project" value="UniProtKB-SubCell"/>
</dbReference>
<dbReference type="Pfam" id="PF05843">
    <property type="entry name" value="Suf"/>
    <property type="match status" value="1"/>
</dbReference>
<dbReference type="InterPro" id="IPR008847">
    <property type="entry name" value="Suf"/>
</dbReference>
<feature type="domain" description="S1 motif" evidence="5">
    <location>
        <begin position="595"/>
        <end position="666"/>
    </location>
</feature>
<dbReference type="PROSITE" id="PS50126">
    <property type="entry name" value="S1"/>
    <property type="match status" value="5"/>
</dbReference>
<feature type="compositionally biased region" description="Basic and acidic residues" evidence="4">
    <location>
        <begin position="1088"/>
        <end position="1097"/>
    </location>
</feature>
<feature type="region of interest" description="Disordered" evidence="4">
    <location>
        <begin position="968"/>
        <end position="1097"/>
    </location>
</feature>
<accession>A0ABD2NVP1</accession>
<feature type="domain" description="S1 motif" evidence="5">
    <location>
        <begin position="260"/>
        <end position="327"/>
    </location>
</feature>
<dbReference type="PANTHER" id="PTHR23270">
    <property type="entry name" value="PROGRAMMED CELL DEATH PROTEIN 11 PRE-RRNA PROCESSING PROTEIN RRP5"/>
    <property type="match status" value="1"/>
</dbReference>
<protein>
    <recommendedName>
        <fullName evidence="5">S1 motif domain-containing protein</fullName>
    </recommendedName>
</protein>
<feature type="compositionally biased region" description="Acidic residues" evidence="4">
    <location>
        <begin position="1005"/>
        <end position="1033"/>
    </location>
</feature>
<evidence type="ECO:0000313" key="7">
    <source>
        <dbReference type="Proteomes" id="UP001516400"/>
    </source>
</evidence>
<dbReference type="Gene3D" id="1.25.40.10">
    <property type="entry name" value="Tetratricopeptide repeat domain"/>
    <property type="match status" value="1"/>
</dbReference>
<evidence type="ECO:0000259" key="5">
    <source>
        <dbReference type="PROSITE" id="PS50126"/>
    </source>
</evidence>
<feature type="domain" description="S1 motif" evidence="5">
    <location>
        <begin position="512"/>
        <end position="585"/>
    </location>
</feature>
<dbReference type="InterPro" id="IPR012340">
    <property type="entry name" value="NA-bd_OB-fold"/>
</dbReference>
<dbReference type="SMART" id="SM00316">
    <property type="entry name" value="S1"/>
    <property type="match status" value="9"/>
</dbReference>
<dbReference type="PANTHER" id="PTHR23270:SF10">
    <property type="entry name" value="PROTEIN RRP5 HOMOLOG"/>
    <property type="match status" value="1"/>
</dbReference>
<keyword evidence="7" id="KW-1185">Reference proteome</keyword>
<keyword evidence="3" id="KW-0539">Nucleus</keyword>
<evidence type="ECO:0000256" key="2">
    <source>
        <dbReference type="ARBA" id="ARBA00022737"/>
    </source>
</evidence>
<comment type="caution">
    <text evidence="6">The sequence shown here is derived from an EMBL/GenBank/DDBJ whole genome shotgun (WGS) entry which is preliminary data.</text>
</comment>
<evidence type="ECO:0000256" key="3">
    <source>
        <dbReference type="ARBA" id="ARBA00023242"/>
    </source>
</evidence>
<sequence>MVRIEEDNFPRGSKKIIVGEKRKSGNDTLFATEKPKKQKKEKVTDVNVEDVILASLSNRGVLNKSTLQEGMIVLSCIRKITEHSLEVELPGLLTAKVTIDAISDSFNVFLKKALASSDSSSICEALKKIFNKGQYVPFKLRNIQNDDDEVKLFGSISPSEVNIGRRHNSFRKGEMLWAAVVSELDHGYQLDCGIPNCRIFLPTQNIEEGRELTIGQPIWCKVHKVDNEKAASTLRVGAKKQHIDSVMVDESIPLNLILPGTKVEVFVEKVLCHGIYCKFLNEYVGFIHDSQLCPPLLKLNNIKEAGTIPAYVLYVEETTKITHLSMRGLDSDLELTYSRGEKVLGKVIGKCPTGLYFRLNQKDRGWVSNRRLLHTRKNSTKDKYINGSKHQCVILNYNHMDRVYICGIEKDLIKEKYFNFNDFSVGELVEGTIYSIIPKGVILAVGQVKGFIPNIHLTDSPYSDKLKTKFTVGKKVKAKVFSCNEENVIFTLKSNFLKDEKRFSSLEDIDLNEIYPALILKAKHFGLSLGFYNNIEGFVPIKEFNFQVTKKYKENPSSFFYSGQVINVKILKIKPEKIIASLLLEGPAYKPIEIGGNVKGIVAKVHEDGLTMYVPKKNIEGFVPVEHLSIDRSLCGPILETYDEKSRISNLLIIKSDEYGTVLSKREASSYERCDLRVPKFQNIRKGALLRCSVESVEANGVFVSTPIKNFNKKIFVERKMICSKGPMPHFEPQQSAVGKVMEIDKLKEIIVLSLRIQNVFDHNLQNTIDLFCEYLADEEYLHKFGSRNGWPLNQYSVAEKVLCTVKQISKEGILVELPNGCNGLVVSCLGISSKKGDKVQGIVLGHNYKLKYVEICLNPSIIDHINPNQDGSLPENEVLFTAQKLLKREQYILGVLRKSGNRQLVYLPLRLCENDCSDTLSNLYAVDKFKVEICGKFGDKLIAVHKKLKQSLDYKFMLKNKRRLPLDTSTSSGDVISEAETSVGDVDSKASESGGESSKNILSEENDAMDTEGSDLESEDDSESDSVEDESREENGTASETNEDSGIYSGNNLNLFKKKSSEMDNTESDGDSSSSEEVDSEEDDYEDSHANESHVKFNEVEVREFKEQDQINCPLPILPSITNFFNTNLTKRLDDSSSDDETKEIETRKKKKKLTPSERAEQAKLEEERISKIEKELADSEKEPQSVEQFERILLAEPNSSVWWIKYMSYYLALAEFDKARAVAKKALETINMTLEEEKFNIWISLLNMENLYGTKESFNQVFEDAIKFNDAFKIYMRVLDMLHESGKQIELEEKIKKAKLKFKQEPDMWVQIAKINYLLGKFEEARNTKNACLKSITNAKQQYSLIIKFAILEFTHGEIDVGISIFENVLETYPNRVNAWLVYVDQLISKQQISEARNLLERAIAMKLPLRSMRVIYHKYRSFEEKYGTPQTLTVFKEKARKLLQEKAQDAM</sequence>
<dbReference type="Proteomes" id="UP001516400">
    <property type="component" value="Unassembled WGS sequence"/>
</dbReference>
<dbReference type="SUPFAM" id="SSF48452">
    <property type="entry name" value="TPR-like"/>
    <property type="match status" value="2"/>
</dbReference>
<evidence type="ECO:0000256" key="1">
    <source>
        <dbReference type="ARBA" id="ARBA00004123"/>
    </source>
</evidence>
<evidence type="ECO:0000256" key="4">
    <source>
        <dbReference type="SAM" id="MobiDB-lite"/>
    </source>
</evidence>
<dbReference type="InterPro" id="IPR011990">
    <property type="entry name" value="TPR-like_helical_dom_sf"/>
</dbReference>
<feature type="domain" description="S1 motif" evidence="5">
    <location>
        <begin position="687"/>
        <end position="756"/>
    </location>
</feature>
<dbReference type="EMBL" id="JABFTP020000144">
    <property type="protein sequence ID" value="KAL3282705.1"/>
    <property type="molecule type" value="Genomic_DNA"/>
</dbReference>
<keyword evidence="2" id="KW-0677">Repeat</keyword>
<feature type="compositionally biased region" description="Acidic residues" evidence="4">
    <location>
        <begin position="1065"/>
        <end position="1087"/>
    </location>
</feature>
<name>A0ABD2NVP1_9CUCU</name>
<dbReference type="InterPro" id="IPR045209">
    <property type="entry name" value="Rrp5"/>
</dbReference>
<feature type="region of interest" description="Disordered" evidence="4">
    <location>
        <begin position="1131"/>
        <end position="1167"/>
    </location>
</feature>
<feature type="domain" description="S1 motif" evidence="5">
    <location>
        <begin position="426"/>
        <end position="493"/>
    </location>
</feature>
<gene>
    <name evidence="6" type="ORF">HHI36_005878</name>
</gene>
<dbReference type="Gene3D" id="2.40.50.140">
    <property type="entry name" value="Nucleic acid-binding proteins"/>
    <property type="match status" value="3"/>
</dbReference>
<proteinExistence type="predicted"/>
<comment type="subcellular location">
    <subcellularLocation>
        <location evidence="1">Nucleus</location>
    </subcellularLocation>
</comment>
<evidence type="ECO:0000313" key="6">
    <source>
        <dbReference type="EMBL" id="KAL3282705.1"/>
    </source>
</evidence>
<dbReference type="InterPro" id="IPR003029">
    <property type="entry name" value="S1_domain"/>
</dbReference>
<dbReference type="Pfam" id="PF00575">
    <property type="entry name" value="S1"/>
    <property type="match status" value="1"/>
</dbReference>
<dbReference type="SUPFAM" id="SSF50249">
    <property type="entry name" value="Nucleic acid-binding proteins"/>
    <property type="match status" value="4"/>
</dbReference>
<reference evidence="6 7" key="1">
    <citation type="journal article" date="2021" name="BMC Biol.">
        <title>Horizontally acquired antibacterial genes associated with adaptive radiation of ladybird beetles.</title>
        <authorList>
            <person name="Li H.S."/>
            <person name="Tang X.F."/>
            <person name="Huang Y.H."/>
            <person name="Xu Z.Y."/>
            <person name="Chen M.L."/>
            <person name="Du X.Y."/>
            <person name="Qiu B.Y."/>
            <person name="Chen P.T."/>
            <person name="Zhang W."/>
            <person name="Slipinski A."/>
            <person name="Escalona H.E."/>
            <person name="Waterhouse R.M."/>
            <person name="Zwick A."/>
            <person name="Pang H."/>
        </authorList>
    </citation>
    <scope>NUCLEOTIDE SEQUENCE [LARGE SCALE GENOMIC DNA]</scope>
    <source>
        <strain evidence="6">SYSU2018</strain>
    </source>
</reference>
<feature type="compositionally biased region" description="Basic and acidic residues" evidence="4">
    <location>
        <begin position="1156"/>
        <end position="1167"/>
    </location>
</feature>
<organism evidence="6 7">
    <name type="scientific">Cryptolaemus montrouzieri</name>
    <dbReference type="NCBI Taxonomy" id="559131"/>
    <lineage>
        <taxon>Eukaryota</taxon>
        <taxon>Metazoa</taxon>
        <taxon>Ecdysozoa</taxon>
        <taxon>Arthropoda</taxon>
        <taxon>Hexapoda</taxon>
        <taxon>Insecta</taxon>
        <taxon>Pterygota</taxon>
        <taxon>Neoptera</taxon>
        <taxon>Endopterygota</taxon>
        <taxon>Coleoptera</taxon>
        <taxon>Polyphaga</taxon>
        <taxon>Cucujiformia</taxon>
        <taxon>Coccinelloidea</taxon>
        <taxon>Coccinellidae</taxon>
        <taxon>Scymninae</taxon>
        <taxon>Scymnini</taxon>
        <taxon>Cryptolaemus</taxon>
    </lineage>
</organism>